<evidence type="ECO:0000256" key="1">
    <source>
        <dbReference type="ARBA" id="ARBA00022900"/>
    </source>
</evidence>
<evidence type="ECO:0000256" key="3">
    <source>
        <dbReference type="SAM" id="MobiDB-lite"/>
    </source>
</evidence>
<feature type="signal peptide" evidence="4">
    <location>
        <begin position="1"/>
        <end position="19"/>
    </location>
</feature>
<evidence type="ECO:0000313" key="5">
    <source>
        <dbReference type="EMBL" id="KAK0412468.1"/>
    </source>
</evidence>
<sequence length="163" mass="18238">MIVSRQTFLILIIAGVALANVTKLRNGGRVIRDCPENEYFVQCRACEGTCENPEPVCTRMCRPAGCFCNPSDGFVRKNGRCIEKERCRPPNPIDVCKGFKCRAGTYCEPQHVKPCPDLTKPSLIFMHHTVVAGLLLRANGPDRSLGKDPHMKRQRELTKVDLP</sequence>
<dbReference type="SUPFAM" id="SSF57567">
    <property type="entry name" value="Serine protease inhibitors"/>
    <property type="match status" value="1"/>
</dbReference>
<dbReference type="GO" id="GO:0004867">
    <property type="term" value="F:serine-type endopeptidase inhibitor activity"/>
    <property type="evidence" value="ECO:0007669"/>
    <property type="project" value="UniProtKB-KW"/>
</dbReference>
<evidence type="ECO:0000256" key="4">
    <source>
        <dbReference type="SAM" id="SignalP"/>
    </source>
</evidence>
<organism evidence="5 6">
    <name type="scientific">Steinernema hermaphroditum</name>
    <dbReference type="NCBI Taxonomy" id="289476"/>
    <lineage>
        <taxon>Eukaryota</taxon>
        <taxon>Metazoa</taxon>
        <taxon>Ecdysozoa</taxon>
        <taxon>Nematoda</taxon>
        <taxon>Chromadorea</taxon>
        <taxon>Rhabditida</taxon>
        <taxon>Tylenchina</taxon>
        <taxon>Panagrolaimomorpha</taxon>
        <taxon>Strongyloidoidea</taxon>
        <taxon>Steinernematidae</taxon>
        <taxon>Steinernema</taxon>
    </lineage>
</organism>
<protein>
    <recommendedName>
        <fullName evidence="7">TIL domain-containing protein</fullName>
    </recommendedName>
</protein>
<accession>A0AA39HWY8</accession>
<dbReference type="InterPro" id="IPR051368">
    <property type="entry name" value="SerProtInhib-TIL_Domain"/>
</dbReference>
<dbReference type="Gene3D" id="2.10.25.10">
    <property type="entry name" value="Laminin"/>
    <property type="match status" value="1"/>
</dbReference>
<dbReference type="InterPro" id="IPR036084">
    <property type="entry name" value="Ser_inhib-like_sf"/>
</dbReference>
<dbReference type="EMBL" id="JAUCMV010000003">
    <property type="protein sequence ID" value="KAK0412468.1"/>
    <property type="molecule type" value="Genomic_DNA"/>
</dbReference>
<evidence type="ECO:0008006" key="7">
    <source>
        <dbReference type="Google" id="ProtNLM"/>
    </source>
</evidence>
<gene>
    <name evidence="5" type="ORF">QR680_006224</name>
</gene>
<keyword evidence="2" id="KW-1015">Disulfide bond</keyword>
<dbReference type="PANTHER" id="PTHR23259">
    <property type="entry name" value="RIDDLE"/>
    <property type="match status" value="1"/>
</dbReference>
<evidence type="ECO:0000256" key="2">
    <source>
        <dbReference type="ARBA" id="ARBA00023157"/>
    </source>
</evidence>
<keyword evidence="1" id="KW-0646">Protease inhibitor</keyword>
<keyword evidence="4" id="KW-0732">Signal</keyword>
<dbReference type="Proteomes" id="UP001175271">
    <property type="component" value="Unassembled WGS sequence"/>
</dbReference>
<keyword evidence="6" id="KW-1185">Reference proteome</keyword>
<dbReference type="AlphaFoldDB" id="A0AA39HWY8"/>
<dbReference type="PANTHER" id="PTHR23259:SF70">
    <property type="entry name" value="ACCESSORY GLAND PROTEIN ACP62F-RELATED"/>
    <property type="match status" value="1"/>
</dbReference>
<feature type="region of interest" description="Disordered" evidence="3">
    <location>
        <begin position="141"/>
        <end position="163"/>
    </location>
</feature>
<name>A0AA39HWY8_9BILA</name>
<proteinExistence type="predicted"/>
<reference evidence="5" key="1">
    <citation type="submission" date="2023-06" db="EMBL/GenBank/DDBJ databases">
        <title>Genomic analysis of the entomopathogenic nematode Steinernema hermaphroditum.</title>
        <authorList>
            <person name="Schwarz E.M."/>
            <person name="Heppert J.K."/>
            <person name="Baniya A."/>
            <person name="Schwartz H.T."/>
            <person name="Tan C.-H."/>
            <person name="Antoshechkin I."/>
            <person name="Sternberg P.W."/>
            <person name="Goodrich-Blair H."/>
            <person name="Dillman A.R."/>
        </authorList>
    </citation>
    <scope>NUCLEOTIDE SEQUENCE</scope>
    <source>
        <strain evidence="5">PS9179</strain>
        <tissue evidence="5">Whole animal</tissue>
    </source>
</reference>
<comment type="caution">
    <text evidence="5">The sequence shown here is derived from an EMBL/GenBank/DDBJ whole genome shotgun (WGS) entry which is preliminary data.</text>
</comment>
<feature type="chain" id="PRO_5041450240" description="TIL domain-containing protein" evidence="4">
    <location>
        <begin position="20"/>
        <end position="163"/>
    </location>
</feature>
<evidence type="ECO:0000313" key="6">
    <source>
        <dbReference type="Proteomes" id="UP001175271"/>
    </source>
</evidence>
<feature type="compositionally biased region" description="Basic and acidic residues" evidence="3">
    <location>
        <begin position="144"/>
        <end position="163"/>
    </location>
</feature>
<dbReference type="CDD" id="cd19941">
    <property type="entry name" value="TIL"/>
    <property type="match status" value="1"/>
</dbReference>
<keyword evidence="1" id="KW-0722">Serine protease inhibitor</keyword>